<proteinExistence type="predicted"/>
<name>A0A7G1QAN7_9GAMM</name>
<dbReference type="Proteomes" id="UP000516072">
    <property type="component" value="Chromosome"/>
</dbReference>
<evidence type="ECO:0000313" key="2">
    <source>
        <dbReference type="Proteomes" id="UP000516072"/>
    </source>
</evidence>
<dbReference type="KEGG" id="ntg:NSCAC_1025"/>
<dbReference type="AlphaFoldDB" id="A0A7G1QAN7"/>
<keyword evidence="2" id="KW-1185">Reference proteome</keyword>
<sequence>MSTTVDQFFLALKKAGIPSVPDDFSVVSEAQIISRQAFEEIKTVVHVFEQVTTRPSWQIGVTETMPEITQHRRSESCFFSAWDFHIPPSEKPQIIEFNDNGSGLFYAGLINEQYHLAFHADQAIGIESPLSFVQLKEKILACIAQEIHHFFKSQPQGIFLILEHAEVLQHSKFKEELYLLQKLLQDQGYEAVIGAPEETSYHNNQLLWQGKPVIFIINRTTDFLWETENFSNIRTAYLADQSCYIAPNPFTYGTRSYKGLLEPLSLPDWDKKLGISSDEREILSKHIPETHILREENLELIAKRKEEFIFKPAQGFAAQGLLNNRQVGRSRLRRLLKDNRGYVAQRKTPKSQLNDKNGKPMNLWVDLRVWAYQGEILALSGRASTRADGMDLSLPGGWVPTYVGQP</sequence>
<dbReference type="RefSeq" id="WP_197743762.1">
    <property type="nucleotide sequence ID" value="NZ_LR778175.1"/>
</dbReference>
<dbReference type="EMBL" id="LR778175">
    <property type="protein sequence ID" value="CAB1276152.1"/>
    <property type="molecule type" value="Genomic_DNA"/>
</dbReference>
<evidence type="ECO:0008006" key="3">
    <source>
        <dbReference type="Google" id="ProtNLM"/>
    </source>
</evidence>
<accession>A0A7G1QAN7</accession>
<reference evidence="1 2" key="1">
    <citation type="submission" date="2020-03" db="EMBL/GenBank/DDBJ databases">
        <authorList>
            <person name="Picone N."/>
        </authorList>
    </citation>
    <scope>NUCLEOTIDE SEQUENCE [LARGE SCALE GENOMIC DNA]</scope>
    <source>
        <strain evidence="1">NSCAC1</strain>
    </source>
</reference>
<organism evidence="1 2">
    <name type="scientific">Candidatus Nitrosacidococcus tergens</name>
    <dbReference type="NCBI Taxonomy" id="553981"/>
    <lineage>
        <taxon>Bacteria</taxon>
        <taxon>Pseudomonadati</taxon>
        <taxon>Pseudomonadota</taxon>
        <taxon>Gammaproteobacteria</taxon>
        <taxon>Chromatiales</taxon>
        <taxon>Chromatiaceae</taxon>
        <taxon>Candidatus Nitrosacidococcus</taxon>
    </lineage>
</organism>
<gene>
    <name evidence="1" type="ORF">NSCAC_1025</name>
</gene>
<evidence type="ECO:0000313" key="1">
    <source>
        <dbReference type="EMBL" id="CAB1276152.1"/>
    </source>
</evidence>
<protein>
    <recommendedName>
        <fullName evidence="3">Glutathionylspermidine synthase pre-ATP-grasp-like domain-containing protein</fullName>
    </recommendedName>
</protein>